<protein>
    <submittedName>
        <fullName evidence="1">Uncharacterized protein</fullName>
    </submittedName>
</protein>
<gene>
    <name evidence="1" type="ORF">UFOVP731_38</name>
</gene>
<proteinExistence type="predicted"/>
<name>A0A6J5NVU2_9CAUD</name>
<accession>A0A6J5NVU2</accession>
<evidence type="ECO:0000313" key="1">
    <source>
        <dbReference type="EMBL" id="CAB4161218.1"/>
    </source>
</evidence>
<sequence length="97" mass="11366">MERAYVGITYFVKSITRRYLRESGFYRHDNPPYNWSDLFSHTGIQHTTPDLREAQEFHTRQEAIDNIPTEGNWGIVCMTAQEYQNAVRINNNEIGAI</sequence>
<organism evidence="1">
    <name type="scientific">uncultured Caudovirales phage</name>
    <dbReference type="NCBI Taxonomy" id="2100421"/>
    <lineage>
        <taxon>Viruses</taxon>
        <taxon>Duplodnaviria</taxon>
        <taxon>Heunggongvirae</taxon>
        <taxon>Uroviricota</taxon>
        <taxon>Caudoviricetes</taxon>
        <taxon>Peduoviridae</taxon>
        <taxon>Maltschvirus</taxon>
        <taxon>Maltschvirus maltsch</taxon>
    </lineage>
</organism>
<reference evidence="1" key="1">
    <citation type="submission" date="2020-04" db="EMBL/GenBank/DDBJ databases">
        <authorList>
            <person name="Chiriac C."/>
            <person name="Salcher M."/>
            <person name="Ghai R."/>
            <person name="Kavagutti S V."/>
        </authorList>
    </citation>
    <scope>NUCLEOTIDE SEQUENCE</scope>
</reference>
<dbReference type="EMBL" id="LR796705">
    <property type="protein sequence ID" value="CAB4161218.1"/>
    <property type="molecule type" value="Genomic_DNA"/>
</dbReference>